<dbReference type="AlphaFoldDB" id="M0B8U8"/>
<dbReference type="Pfam" id="PF04183">
    <property type="entry name" value="IucA_IucC"/>
    <property type="match status" value="1"/>
</dbReference>
<reference evidence="3 4" key="1">
    <citation type="journal article" date="2014" name="PLoS Genet.">
        <title>Phylogenetically driven sequencing of extremely halophilic archaea reveals strategies for static and dynamic osmo-response.</title>
        <authorList>
            <person name="Becker E.A."/>
            <person name="Seitzer P.M."/>
            <person name="Tritt A."/>
            <person name="Larsen D."/>
            <person name="Krusor M."/>
            <person name="Yao A.I."/>
            <person name="Wu D."/>
            <person name="Madern D."/>
            <person name="Eisen J.A."/>
            <person name="Darling A.E."/>
            <person name="Facciotti M.T."/>
        </authorList>
    </citation>
    <scope>NUCLEOTIDE SEQUENCE [LARGE SCALE GENOMIC DNA]</scope>
    <source>
        <strain evidence="3 4">DSM 13077</strain>
    </source>
</reference>
<keyword evidence="4" id="KW-1185">Reference proteome</keyword>
<organism evidence="3 4">
    <name type="scientific">Natrialba aegyptia DSM 13077</name>
    <dbReference type="NCBI Taxonomy" id="1227491"/>
    <lineage>
        <taxon>Archaea</taxon>
        <taxon>Methanobacteriati</taxon>
        <taxon>Methanobacteriota</taxon>
        <taxon>Stenosarchaea group</taxon>
        <taxon>Halobacteria</taxon>
        <taxon>Halobacteriales</taxon>
        <taxon>Natrialbaceae</taxon>
        <taxon>Natrialba</taxon>
    </lineage>
</organism>
<dbReference type="InterPro" id="IPR037455">
    <property type="entry name" value="LucA/IucC-like"/>
</dbReference>
<dbReference type="PANTHER" id="PTHR34384">
    <property type="entry name" value="L-2,3-DIAMINOPROPANOATE--CITRATE LIGASE"/>
    <property type="match status" value="1"/>
</dbReference>
<dbReference type="Pfam" id="PF06276">
    <property type="entry name" value="FhuF"/>
    <property type="match status" value="1"/>
</dbReference>
<proteinExistence type="predicted"/>
<dbReference type="GO" id="GO:0016881">
    <property type="term" value="F:acid-amino acid ligase activity"/>
    <property type="evidence" value="ECO:0007669"/>
    <property type="project" value="UniProtKB-ARBA"/>
</dbReference>
<dbReference type="Gene3D" id="6.10.250.3370">
    <property type="match status" value="1"/>
</dbReference>
<feature type="domain" description="Aerobactin siderophore biosynthesis IucA/IucC-like C-terminal" evidence="2">
    <location>
        <begin position="551"/>
        <end position="719"/>
    </location>
</feature>
<dbReference type="GO" id="GO:0019290">
    <property type="term" value="P:siderophore biosynthetic process"/>
    <property type="evidence" value="ECO:0007669"/>
    <property type="project" value="InterPro"/>
</dbReference>
<evidence type="ECO:0000259" key="2">
    <source>
        <dbReference type="Pfam" id="PF06276"/>
    </source>
</evidence>
<feature type="domain" description="Aerobactin siderophore biosynthesis IucA/IucC N-terminal" evidence="1">
    <location>
        <begin position="261"/>
        <end position="514"/>
    </location>
</feature>
<dbReference type="Proteomes" id="UP000011591">
    <property type="component" value="Unassembled WGS sequence"/>
</dbReference>
<gene>
    <name evidence="3" type="ORF">C480_04271</name>
</gene>
<evidence type="ECO:0000313" key="3">
    <source>
        <dbReference type="EMBL" id="ELZ07240.1"/>
    </source>
</evidence>
<protein>
    <submittedName>
        <fullName evidence="3">IucA/IucC family protein</fullName>
    </submittedName>
</protein>
<dbReference type="PATRIC" id="fig|1227491.4.peg.877"/>
<comment type="caution">
    <text evidence="3">The sequence shown here is derived from an EMBL/GenBank/DDBJ whole genome shotgun (WGS) entry which is preliminary data.</text>
</comment>
<sequence length="740" mass="79830">MTRSNQRDCTPLRLRTSAERNAFGAAVCYLNARGNGGDRGRDGGETGGGNRAVSAEEAFLEALEFARREILHRFVHGVLRGRPAGVPTARVVERESPAIPDTEAFERTAFDGTQLLEAVTPLPTTCRQLALLPFPASETVLVAPIARRHGYDRYRLVGPVSRLSTARSSESVANARPPSVTRVSGPGELVSLLEREGGFSDASQADRIREEVAESVANLALARLARGVHARAVETAAETAETATDSPVEPIEAGIAAADDAAAFERIVTDGHPFHPAGKLRRGMTAADGLAYAPEFTDRVDLRFVAIERDAALETRARGADGESLTARLFGLFDGLEASLERAIPGSADAAAYAVVPVHPFQYHRTVPERYARRCASGRIVPIPECSRPATPQLNLRTVVPFESERTADGPLSHLKLAIDVQTTNVVRTLSPQAVANGPRVTALVREITERESFESLGIVPEPAATCYYPPGGSQPYTAGDEFDDARHLSALVRTNPLAHPLVAGADDAIPVVASSLLAESPATGRPLVCDLIERYATVTEATTIAEAALAFVDAYAGVVVPEQLRLLTTYGVALESHLQNSLVVFDRDRARPIGTLVRDLGGIRVHGGRLGEHGLSFTPYPDSDLDADGERDLHKKLYYALFQNHLAELVATIAAETAVDERACWARIRAHCERAFEQVRAETAVPDARVRRDERALFAERTTHKALTAMRLRGKRHEYVTSEVSNPLTPAGRAVIDPT</sequence>
<dbReference type="RefSeq" id="WP_006664377.1">
    <property type="nucleotide sequence ID" value="NZ_AOIP01000015.1"/>
</dbReference>
<dbReference type="EMBL" id="AOIP01000015">
    <property type="protein sequence ID" value="ELZ07240.1"/>
    <property type="molecule type" value="Genomic_DNA"/>
</dbReference>
<dbReference type="InterPro" id="IPR022770">
    <property type="entry name" value="IucA/IucC-like_C"/>
</dbReference>
<dbReference type="InterPro" id="IPR007310">
    <property type="entry name" value="Aerobactin_biosyn_IucA/IucC_N"/>
</dbReference>
<accession>M0B8U8</accession>
<dbReference type="OrthoDB" id="269720at2157"/>
<dbReference type="Gene3D" id="1.10.510.40">
    <property type="match status" value="1"/>
</dbReference>
<evidence type="ECO:0000313" key="4">
    <source>
        <dbReference type="Proteomes" id="UP000011591"/>
    </source>
</evidence>
<name>M0B8U8_9EURY</name>
<evidence type="ECO:0000259" key="1">
    <source>
        <dbReference type="Pfam" id="PF04183"/>
    </source>
</evidence>